<reference evidence="2 3" key="1">
    <citation type="submission" date="2015-08" db="EMBL/GenBank/DDBJ databases">
        <title>Emmonsia species relationships and genome sequence.</title>
        <authorList>
            <person name="Cuomo C.A."/>
            <person name="Schwartz I.S."/>
            <person name="Kenyon C."/>
            <person name="De Hoog G.S."/>
            <person name="Govender N.P."/>
            <person name="Botha A."/>
            <person name="Moreno L."/>
            <person name="De Vries M."/>
            <person name="Munoz J.F."/>
            <person name="Stielow J.B."/>
        </authorList>
    </citation>
    <scope>NUCLEOTIDE SEQUENCE [LARGE SCALE GENOMIC DNA]</scope>
    <source>
        <strain evidence="2 3">EI222</strain>
    </source>
</reference>
<keyword evidence="3" id="KW-1185">Reference proteome</keyword>
<evidence type="ECO:0000313" key="2">
    <source>
        <dbReference type="EMBL" id="OJD23605.1"/>
    </source>
</evidence>
<feature type="region of interest" description="Disordered" evidence="1">
    <location>
        <begin position="1"/>
        <end position="56"/>
    </location>
</feature>
<organism evidence="2 3">
    <name type="scientific">Blastomyces percursus</name>
    <dbReference type="NCBI Taxonomy" id="1658174"/>
    <lineage>
        <taxon>Eukaryota</taxon>
        <taxon>Fungi</taxon>
        <taxon>Dikarya</taxon>
        <taxon>Ascomycota</taxon>
        <taxon>Pezizomycotina</taxon>
        <taxon>Eurotiomycetes</taxon>
        <taxon>Eurotiomycetidae</taxon>
        <taxon>Onygenales</taxon>
        <taxon>Ajellomycetaceae</taxon>
        <taxon>Blastomyces</taxon>
    </lineage>
</organism>
<gene>
    <name evidence="2" type="ORF">ACJ73_05041</name>
</gene>
<dbReference type="VEuPathDB" id="FungiDB:ACJ73_05041"/>
<name>A0A1J9R7I6_9EURO</name>
<sequence length="100" mass="11390">MSTPKVREFAALGRQAEQRGTKRKRFEDSGSEEKEVAEPVGPANKRRRFSTYREQTPDKGLLEDIQSFVNTLEHRRQEALDNGDTGTPHQLNLLVTFTTS</sequence>
<dbReference type="Proteomes" id="UP000242791">
    <property type="component" value="Unassembled WGS sequence"/>
</dbReference>
<comment type="caution">
    <text evidence="2">The sequence shown here is derived from an EMBL/GenBank/DDBJ whole genome shotgun (WGS) entry which is preliminary data.</text>
</comment>
<proteinExistence type="predicted"/>
<dbReference type="AlphaFoldDB" id="A0A1J9R7I6"/>
<evidence type="ECO:0000313" key="3">
    <source>
        <dbReference type="Proteomes" id="UP000242791"/>
    </source>
</evidence>
<protein>
    <submittedName>
        <fullName evidence="2">Uncharacterized protein</fullName>
    </submittedName>
</protein>
<evidence type="ECO:0000256" key="1">
    <source>
        <dbReference type="SAM" id="MobiDB-lite"/>
    </source>
</evidence>
<feature type="compositionally biased region" description="Basic and acidic residues" evidence="1">
    <location>
        <begin position="16"/>
        <end position="37"/>
    </location>
</feature>
<accession>A0A1J9R7I6</accession>
<dbReference type="EMBL" id="LGTZ01000752">
    <property type="protein sequence ID" value="OJD23605.1"/>
    <property type="molecule type" value="Genomic_DNA"/>
</dbReference>